<organism evidence="2 3">
    <name type="scientific">Rotaria magnacalcarata</name>
    <dbReference type="NCBI Taxonomy" id="392030"/>
    <lineage>
        <taxon>Eukaryota</taxon>
        <taxon>Metazoa</taxon>
        <taxon>Spiralia</taxon>
        <taxon>Gnathifera</taxon>
        <taxon>Rotifera</taxon>
        <taxon>Eurotatoria</taxon>
        <taxon>Bdelloidea</taxon>
        <taxon>Philodinida</taxon>
        <taxon>Philodinidae</taxon>
        <taxon>Rotaria</taxon>
    </lineage>
</organism>
<dbReference type="PANTHER" id="PTHR46579">
    <property type="entry name" value="F5/8 TYPE C DOMAIN-CONTAINING PROTEIN-RELATED"/>
    <property type="match status" value="1"/>
</dbReference>
<evidence type="ECO:0000259" key="1">
    <source>
        <dbReference type="Pfam" id="PF10551"/>
    </source>
</evidence>
<dbReference type="InterPro" id="IPR018289">
    <property type="entry name" value="MULE_transposase_dom"/>
</dbReference>
<protein>
    <recommendedName>
        <fullName evidence="1">MULE transposase domain-containing protein</fullName>
    </recommendedName>
</protein>
<evidence type="ECO:0000313" key="2">
    <source>
        <dbReference type="EMBL" id="CAF2153513.1"/>
    </source>
</evidence>
<reference evidence="2" key="1">
    <citation type="submission" date="2021-02" db="EMBL/GenBank/DDBJ databases">
        <authorList>
            <person name="Nowell W R."/>
        </authorList>
    </citation>
    <scope>NUCLEOTIDE SEQUENCE</scope>
</reference>
<accession>A0A816Y1S8</accession>
<dbReference type="EMBL" id="CAJNRE010017313">
    <property type="protein sequence ID" value="CAF2153513.1"/>
    <property type="molecule type" value="Genomic_DNA"/>
</dbReference>
<dbReference type="PANTHER" id="PTHR46579:SF1">
    <property type="entry name" value="F5_8 TYPE C DOMAIN-CONTAINING PROTEIN"/>
    <property type="match status" value="1"/>
</dbReference>
<feature type="domain" description="MULE transposase" evidence="1">
    <location>
        <begin position="118"/>
        <end position="212"/>
    </location>
</feature>
<proteinExistence type="predicted"/>
<dbReference type="Pfam" id="PF10551">
    <property type="entry name" value="MULE"/>
    <property type="match status" value="1"/>
</dbReference>
<evidence type="ECO:0000313" key="3">
    <source>
        <dbReference type="Proteomes" id="UP000663824"/>
    </source>
</evidence>
<sequence>MLELRHKLKQEAQTTSAPIDRIVEISYSHMITTQTITDSIVKFPTLKTLKNTVSKQRRQTRPPLPKSIQDLPAQLPILYTLTKKNSNFLLFNGSLGGKRGLIFASIDDIKYLAYQKFWYADGTFYTSPSIFYQIYSIHAFDEGLSTPCVYALLADKSEETYYDLFSTLIKNIIEISNMIKLEYITIDFEAAVKNVFYKHYPHIQVKGCLFHYGKALFRNFVKLNLKTPFQEDESLRNWFRSFAAIALLPETDMEEASQYLRTTKPLLYERQIDSFLEYHDRTYGIQSSFPPKMYNHYRNLNPRTINYLEGRHNKWKKRAIKPHNDIYACIDMFKDEQLLPICLLLHLIASYYSVILGVWNPKYNKVVYPYSKNDYTARTHEDYLKSAREAVKKSKGRKQVATDGIKGLSCLFKIFNYPCQIIFDYMHLVCLCHIPSVIHRWCQRISKSSIQDVDQRLKQLRTPHNIKVVFLESIQSVNLWKAKNSRLFVLYVGVPIMTNRLPTLLFSHFIIYSLAIKLLHTPQSEQDILLGERLLHYYCRTIANIYDSSMEIFSLHAHIHLGHQVRLHGGLAHTSAFAFESAIRYIKKSAHGSINIASQIAYWNNLRCTTQLKKFNLAETSLIDVREESKKHW</sequence>
<dbReference type="AlphaFoldDB" id="A0A816Y1S8"/>
<name>A0A816Y1S8_9BILA</name>
<dbReference type="Proteomes" id="UP000663824">
    <property type="component" value="Unassembled WGS sequence"/>
</dbReference>
<comment type="caution">
    <text evidence="2">The sequence shown here is derived from an EMBL/GenBank/DDBJ whole genome shotgun (WGS) entry which is preliminary data.</text>
</comment>
<gene>
    <name evidence="2" type="ORF">MBJ925_LOCUS31729</name>
</gene>